<proteinExistence type="predicted"/>
<dbReference type="EMBL" id="MU865059">
    <property type="protein sequence ID" value="KAK4458723.1"/>
    <property type="molecule type" value="Genomic_DNA"/>
</dbReference>
<evidence type="ECO:0000313" key="2">
    <source>
        <dbReference type="EMBL" id="KAK4458723.1"/>
    </source>
</evidence>
<comment type="caution">
    <text evidence="2">The sequence shown here is derived from an EMBL/GenBank/DDBJ whole genome shotgun (WGS) entry which is preliminary data.</text>
</comment>
<name>A0AAV9HE69_9PEZI</name>
<evidence type="ECO:0000256" key="1">
    <source>
        <dbReference type="SAM" id="MobiDB-lite"/>
    </source>
</evidence>
<reference evidence="2" key="2">
    <citation type="submission" date="2023-06" db="EMBL/GenBank/DDBJ databases">
        <authorList>
            <consortium name="Lawrence Berkeley National Laboratory"/>
            <person name="Mondo S.J."/>
            <person name="Hensen N."/>
            <person name="Bonometti L."/>
            <person name="Westerberg I."/>
            <person name="Brannstrom I.O."/>
            <person name="Guillou S."/>
            <person name="Cros-Aarteil S."/>
            <person name="Calhoun S."/>
            <person name="Haridas S."/>
            <person name="Kuo A."/>
            <person name="Pangilinan J."/>
            <person name="Riley R."/>
            <person name="Labutti K."/>
            <person name="Andreopoulos B."/>
            <person name="Lipzen A."/>
            <person name="Chen C."/>
            <person name="Yanf M."/>
            <person name="Daum C."/>
            <person name="Ng V."/>
            <person name="Clum A."/>
            <person name="Steindorff A."/>
            <person name="Ohm R."/>
            <person name="Martin F."/>
            <person name="Silar P."/>
            <person name="Natvig D."/>
            <person name="Lalanne C."/>
            <person name="Gautier V."/>
            <person name="Ament-Velasquez S.L."/>
            <person name="Kruys A."/>
            <person name="Hutchinson M.I."/>
            <person name="Powell A.J."/>
            <person name="Barry K."/>
            <person name="Miller A.N."/>
            <person name="Grigoriev I.V."/>
            <person name="Debuchy R."/>
            <person name="Gladieux P."/>
            <person name="Thoren M.H."/>
            <person name="Johannesson H."/>
        </authorList>
    </citation>
    <scope>NUCLEOTIDE SEQUENCE</scope>
    <source>
        <strain evidence="2">PSN324</strain>
    </source>
</reference>
<dbReference type="AlphaFoldDB" id="A0AAV9HE69"/>
<feature type="compositionally biased region" description="Low complexity" evidence="1">
    <location>
        <begin position="316"/>
        <end position="336"/>
    </location>
</feature>
<evidence type="ECO:0000313" key="3">
    <source>
        <dbReference type="Proteomes" id="UP001321749"/>
    </source>
</evidence>
<keyword evidence="3" id="KW-1185">Reference proteome</keyword>
<organism evidence="2 3">
    <name type="scientific">Cladorrhinum samala</name>
    <dbReference type="NCBI Taxonomy" id="585594"/>
    <lineage>
        <taxon>Eukaryota</taxon>
        <taxon>Fungi</taxon>
        <taxon>Dikarya</taxon>
        <taxon>Ascomycota</taxon>
        <taxon>Pezizomycotina</taxon>
        <taxon>Sordariomycetes</taxon>
        <taxon>Sordariomycetidae</taxon>
        <taxon>Sordariales</taxon>
        <taxon>Podosporaceae</taxon>
        <taxon>Cladorrhinum</taxon>
    </lineage>
</organism>
<protein>
    <recommendedName>
        <fullName evidence="4">Sulfate transporter protein</fullName>
    </recommendedName>
</protein>
<evidence type="ECO:0008006" key="4">
    <source>
        <dbReference type="Google" id="ProtNLM"/>
    </source>
</evidence>
<dbReference type="CDD" id="cd00065">
    <property type="entry name" value="FYVE_like_SF"/>
    <property type="match status" value="1"/>
</dbReference>
<accession>A0AAV9HE69</accession>
<sequence>MAIFVDLEEEEPAIELPQDGQAGGNDGLDVVKSLAAATCSMDIRHGSGPRGDDVHESLAVRENPNSNSMTRAFGCYPIIMAVASNIDLNTLDSLSQTCRQIRQNLVQYRKMLVKSTLHCSNEHLPIDPGESLRYRARAGNWFYMEETGRASATSGKSGQCARDMVGGCRRCGIVVCRNCAIKPPAPIVLRDRHRRLCNPCIKAPLGELVKPRLGPEVRIDSDEMERAMCECGSRGVWLCQPCGRSIRSDDNDYRSIWRWRNQYTECLGGLGTGIGEGDRGVPCARESACCAARDCEQETDCDAEDAREAEQQSFLSSSSSASASSSPLPWAGESSSSISAANSATAAGSLQRRTPSPILKPGYERHEIEGIGGVVKKKLVRMIKVGAGVPEWDDERAKGEVVGREVQGERRSWCGWCWRVIPSKEDYEIDRHGVRSKDVGNGKGRMGY</sequence>
<feature type="region of interest" description="Disordered" evidence="1">
    <location>
        <begin position="306"/>
        <end position="336"/>
    </location>
</feature>
<gene>
    <name evidence="2" type="ORF">QBC42DRAFT_276176</name>
</gene>
<dbReference type="Proteomes" id="UP001321749">
    <property type="component" value="Unassembled WGS sequence"/>
</dbReference>
<reference evidence="2" key="1">
    <citation type="journal article" date="2023" name="Mol. Phylogenet. Evol.">
        <title>Genome-scale phylogeny and comparative genomics of the fungal order Sordariales.</title>
        <authorList>
            <person name="Hensen N."/>
            <person name="Bonometti L."/>
            <person name="Westerberg I."/>
            <person name="Brannstrom I.O."/>
            <person name="Guillou S."/>
            <person name="Cros-Aarteil S."/>
            <person name="Calhoun S."/>
            <person name="Haridas S."/>
            <person name="Kuo A."/>
            <person name="Mondo S."/>
            <person name="Pangilinan J."/>
            <person name="Riley R."/>
            <person name="LaButti K."/>
            <person name="Andreopoulos B."/>
            <person name="Lipzen A."/>
            <person name="Chen C."/>
            <person name="Yan M."/>
            <person name="Daum C."/>
            <person name="Ng V."/>
            <person name="Clum A."/>
            <person name="Steindorff A."/>
            <person name="Ohm R.A."/>
            <person name="Martin F."/>
            <person name="Silar P."/>
            <person name="Natvig D.O."/>
            <person name="Lalanne C."/>
            <person name="Gautier V."/>
            <person name="Ament-Velasquez S.L."/>
            <person name="Kruys A."/>
            <person name="Hutchinson M.I."/>
            <person name="Powell A.J."/>
            <person name="Barry K."/>
            <person name="Miller A.N."/>
            <person name="Grigoriev I.V."/>
            <person name="Debuchy R."/>
            <person name="Gladieux P."/>
            <person name="Hiltunen Thoren M."/>
            <person name="Johannesson H."/>
        </authorList>
    </citation>
    <scope>NUCLEOTIDE SEQUENCE</scope>
    <source>
        <strain evidence="2">PSN324</strain>
    </source>
</reference>